<dbReference type="EMBL" id="CAEZSR010000225">
    <property type="protein sequence ID" value="CAB4590253.1"/>
    <property type="molecule type" value="Genomic_DNA"/>
</dbReference>
<accession>A0A6J6FTE4</accession>
<name>A0A6J6FTE4_9ZZZZ</name>
<evidence type="ECO:0000313" key="1">
    <source>
        <dbReference type="EMBL" id="CAB4590253.1"/>
    </source>
</evidence>
<dbReference type="AlphaFoldDB" id="A0A6J6FTE4"/>
<proteinExistence type="predicted"/>
<sequence>MAIDTKDFLNLVADEVKGRASLHQRRFLEQSPERWLAAIEELLGELDQQLQHLDVRLTTVRQAADAGTLALHLAVQDELDLQRRVGKATTFRLNVERRLAEVRDLFADLSELSPAEQRVRMLERAIRTHRELLAVVDDDQAEAVDEALWAVLDGEWRFPEAA</sequence>
<organism evidence="1">
    <name type="scientific">freshwater metagenome</name>
    <dbReference type="NCBI Taxonomy" id="449393"/>
    <lineage>
        <taxon>unclassified sequences</taxon>
        <taxon>metagenomes</taxon>
        <taxon>ecological metagenomes</taxon>
    </lineage>
</organism>
<protein>
    <submittedName>
        <fullName evidence="1">Unannotated protein</fullName>
    </submittedName>
</protein>
<gene>
    <name evidence="1" type="ORF">UFOPK1493_03703</name>
</gene>
<reference evidence="1" key="1">
    <citation type="submission" date="2020-05" db="EMBL/GenBank/DDBJ databases">
        <authorList>
            <person name="Chiriac C."/>
            <person name="Salcher M."/>
            <person name="Ghai R."/>
            <person name="Kavagutti S V."/>
        </authorList>
    </citation>
    <scope>NUCLEOTIDE SEQUENCE</scope>
</reference>